<organism evidence="3 4">
    <name type="scientific">Candidatus Mediterraneibacter faecavium</name>
    <dbReference type="NCBI Taxonomy" id="2838668"/>
    <lineage>
        <taxon>Bacteria</taxon>
        <taxon>Bacillati</taxon>
        <taxon>Bacillota</taxon>
        <taxon>Clostridia</taxon>
        <taxon>Lachnospirales</taxon>
        <taxon>Lachnospiraceae</taxon>
        <taxon>Mediterraneibacter</taxon>
    </lineage>
</organism>
<name>A0A9D2QBM6_9FIRM</name>
<proteinExistence type="predicted"/>
<protein>
    <submittedName>
        <fullName evidence="3">Uncharacterized protein</fullName>
    </submittedName>
</protein>
<feature type="region of interest" description="Disordered" evidence="2">
    <location>
        <begin position="140"/>
        <end position="173"/>
    </location>
</feature>
<feature type="compositionally biased region" description="Basic and acidic residues" evidence="2">
    <location>
        <begin position="140"/>
        <end position="150"/>
    </location>
</feature>
<reference evidence="3" key="2">
    <citation type="submission" date="2021-04" db="EMBL/GenBank/DDBJ databases">
        <authorList>
            <person name="Gilroy R."/>
        </authorList>
    </citation>
    <scope>NUCLEOTIDE SEQUENCE</scope>
    <source>
        <strain evidence="3">CHK196-7946</strain>
    </source>
</reference>
<sequence>MNIDESVFAYKLYEMEEQYGKLQCRIRTCERGGKDKIHSELERAREEYAENSMLLEEKARSCRSPAVARLTQVQLDYRRKVEELKKQVVSDLHSDESSPDEDKSEAGMLYAEFAMDFATLAMQQALISALSALDSQCLPDIDKADNRDNADNSGKADNGRKDYRKEETMICRK</sequence>
<feature type="compositionally biased region" description="Basic and acidic residues" evidence="2">
    <location>
        <begin position="157"/>
        <end position="173"/>
    </location>
</feature>
<dbReference type="AlphaFoldDB" id="A0A9D2QBM6"/>
<dbReference type="Proteomes" id="UP000823902">
    <property type="component" value="Unassembled WGS sequence"/>
</dbReference>
<dbReference type="EMBL" id="DWVY01000058">
    <property type="protein sequence ID" value="HJC75578.1"/>
    <property type="molecule type" value="Genomic_DNA"/>
</dbReference>
<evidence type="ECO:0000313" key="4">
    <source>
        <dbReference type="Proteomes" id="UP000823902"/>
    </source>
</evidence>
<evidence type="ECO:0000256" key="1">
    <source>
        <dbReference type="SAM" id="Coils"/>
    </source>
</evidence>
<keyword evidence="1" id="KW-0175">Coiled coil</keyword>
<gene>
    <name evidence="3" type="ORF">H9697_11680</name>
</gene>
<evidence type="ECO:0000313" key="3">
    <source>
        <dbReference type="EMBL" id="HJC75578.1"/>
    </source>
</evidence>
<feature type="coiled-coil region" evidence="1">
    <location>
        <begin position="38"/>
        <end position="87"/>
    </location>
</feature>
<comment type="caution">
    <text evidence="3">The sequence shown here is derived from an EMBL/GenBank/DDBJ whole genome shotgun (WGS) entry which is preliminary data.</text>
</comment>
<accession>A0A9D2QBM6</accession>
<reference evidence="3" key="1">
    <citation type="journal article" date="2021" name="PeerJ">
        <title>Extensive microbial diversity within the chicken gut microbiome revealed by metagenomics and culture.</title>
        <authorList>
            <person name="Gilroy R."/>
            <person name="Ravi A."/>
            <person name="Getino M."/>
            <person name="Pursley I."/>
            <person name="Horton D.L."/>
            <person name="Alikhan N.F."/>
            <person name="Baker D."/>
            <person name="Gharbi K."/>
            <person name="Hall N."/>
            <person name="Watson M."/>
            <person name="Adriaenssens E.M."/>
            <person name="Foster-Nyarko E."/>
            <person name="Jarju S."/>
            <person name="Secka A."/>
            <person name="Antonio M."/>
            <person name="Oren A."/>
            <person name="Chaudhuri R.R."/>
            <person name="La Ragione R."/>
            <person name="Hildebrand F."/>
            <person name="Pallen M.J."/>
        </authorList>
    </citation>
    <scope>NUCLEOTIDE SEQUENCE</scope>
    <source>
        <strain evidence="3">CHK196-7946</strain>
    </source>
</reference>
<evidence type="ECO:0000256" key="2">
    <source>
        <dbReference type="SAM" id="MobiDB-lite"/>
    </source>
</evidence>